<dbReference type="EMBL" id="LSRX01000878">
    <property type="protein sequence ID" value="OLP87113.1"/>
    <property type="molecule type" value="Genomic_DNA"/>
</dbReference>
<feature type="coiled-coil region" evidence="1">
    <location>
        <begin position="147"/>
        <end position="181"/>
    </location>
</feature>
<keyword evidence="5" id="KW-1185">Reference proteome</keyword>
<feature type="compositionally biased region" description="Basic residues" evidence="2">
    <location>
        <begin position="1"/>
        <end position="17"/>
    </location>
</feature>
<evidence type="ECO:0000313" key="5">
    <source>
        <dbReference type="Proteomes" id="UP000186817"/>
    </source>
</evidence>
<protein>
    <recommendedName>
        <fullName evidence="3">Reverse transcriptase domain-containing protein</fullName>
    </recommendedName>
</protein>
<dbReference type="InterPro" id="IPR000477">
    <property type="entry name" value="RT_dom"/>
</dbReference>
<accession>A0A1Q9CVZ8</accession>
<dbReference type="Proteomes" id="UP000186817">
    <property type="component" value="Unassembled WGS sequence"/>
</dbReference>
<evidence type="ECO:0000256" key="1">
    <source>
        <dbReference type="SAM" id="Coils"/>
    </source>
</evidence>
<evidence type="ECO:0000256" key="2">
    <source>
        <dbReference type="SAM" id="MobiDB-lite"/>
    </source>
</evidence>
<reference evidence="4 5" key="1">
    <citation type="submission" date="2016-02" db="EMBL/GenBank/DDBJ databases">
        <title>Genome analysis of coral dinoflagellate symbionts highlights evolutionary adaptations to a symbiotic lifestyle.</title>
        <authorList>
            <person name="Aranda M."/>
            <person name="Li Y."/>
            <person name="Liew Y.J."/>
            <person name="Baumgarten S."/>
            <person name="Simakov O."/>
            <person name="Wilson M."/>
            <person name="Piel J."/>
            <person name="Ashoor H."/>
            <person name="Bougouffa S."/>
            <person name="Bajic V.B."/>
            <person name="Ryu T."/>
            <person name="Ravasi T."/>
            <person name="Bayer T."/>
            <person name="Micklem G."/>
            <person name="Kim H."/>
            <person name="Bhak J."/>
            <person name="Lajeunesse T.C."/>
            <person name="Voolstra C.R."/>
        </authorList>
    </citation>
    <scope>NUCLEOTIDE SEQUENCE [LARGE SCALE GENOMIC DNA]</scope>
    <source>
        <strain evidence="4 5">CCMP2467</strain>
    </source>
</reference>
<evidence type="ECO:0000313" key="4">
    <source>
        <dbReference type="EMBL" id="OLP87113.1"/>
    </source>
</evidence>
<keyword evidence="1" id="KW-0175">Coiled coil</keyword>
<feature type="region of interest" description="Disordered" evidence="2">
    <location>
        <begin position="1"/>
        <end position="22"/>
    </location>
</feature>
<gene>
    <name evidence="4" type="ORF">AK812_SmicGene31695</name>
</gene>
<organism evidence="4 5">
    <name type="scientific">Symbiodinium microadriaticum</name>
    <name type="common">Dinoflagellate</name>
    <name type="synonym">Zooxanthella microadriatica</name>
    <dbReference type="NCBI Taxonomy" id="2951"/>
    <lineage>
        <taxon>Eukaryota</taxon>
        <taxon>Sar</taxon>
        <taxon>Alveolata</taxon>
        <taxon>Dinophyceae</taxon>
        <taxon>Suessiales</taxon>
        <taxon>Symbiodiniaceae</taxon>
        <taxon>Symbiodinium</taxon>
    </lineage>
</organism>
<evidence type="ECO:0000259" key="3">
    <source>
        <dbReference type="Pfam" id="PF00078"/>
    </source>
</evidence>
<name>A0A1Q9CVZ8_SYMMI</name>
<comment type="caution">
    <text evidence="4">The sequence shown here is derived from an EMBL/GenBank/DDBJ whole genome shotgun (WGS) entry which is preliminary data.</text>
</comment>
<dbReference type="OrthoDB" id="449185at2759"/>
<feature type="domain" description="Reverse transcriptase" evidence="3">
    <location>
        <begin position="811"/>
        <end position="1023"/>
    </location>
</feature>
<dbReference type="Pfam" id="PF00078">
    <property type="entry name" value="RVT_1"/>
    <property type="match status" value="1"/>
</dbReference>
<proteinExistence type="predicted"/>
<sequence>MGGKRIGWKQRGGHRQRDRQAWRGRHDLHLQSDWNRGEESWQEHGRWGWAGRESYPTVPNPQGAVPEDLRKLLEDVLGAVRQVAEEGDRADEVKQALAPLQQLLRPQRGDPNNDCQDPDLALARAFKTQAGVLRALGQRKLQGEHRVTQARAALQNHERQLQQLQEELVQAQVEMDRLAKQYSDQIVARQLEPYGAGPMEDEGDMGIVSEMQDNIKALQGALQADEQKQMLESLLRKCAHADLQHKRRKVQAVPQANWDPDAYEDLCMQLLMEPSLALLEQLRAACNVQPSSAAQCQHNSAVEQLQPCGILTALGTDRKGDLADPVNSCSEAARDLTLLFANITSWSSAARNFLLEQDVQCLLVAEHHQVGSNLDLLKQQCVESGWKGSYSPAAPSEAGGTRAGVFAVARKHLNPVDEFQRVHPRWNSIFIRRKGCALLLLVAYFKDVGLYQRLQGVIVDVKMPTIATGSELDYLIVRKILQGCVEVAVDHMVPFRPHYGLHVSLKGRWQQAMVPALNSIDPVPGAFGPRRPWEHFGTTDGSFQILGCLAKTREQQSITEEFARWSRQAEAYLLDVAVEPVAKGRGTLLEYGTRPHLEAKPAHNKWDSSDLNYWCGLRRLVGDLMLPRRPVPLRLQRRLHIVMEEQAALLSKYWWPEFDAWCTVENMRHMLLSFQRVDRLYGVKTMECLQHFVGLLIEKRRAFYRQKFADSLLTPKQMHAYLRYQEWPEWEQLTELGRCQLAQEKAISSTQLQHLLTQYPSKKGGLDGWSVGELKALPKESLSAWAYFYRKVQQDFQWPVPLTVVGYALLPKNEESERPIALTSLWYRVLIKSRLHLLEAWLKQVAPLCPWDRAVAGSTVFCSSMARMLRAEILPHAQLYQVSVLVDLKHCYDQMNIQILFRAALKRRYPPGLLALAIPVHCGVRVLMAQNMHSQFIQPLKGILAGCSLSVSLAKLYLWDMMEALQVSAGLVASDTWVDDLSFDLVDYNPERLAQRAVALYEDLADQVANVELQISVKKSGFLASHVAVATPLKRLVQAAQHKTGLVKQNRLRDHYLLLHALQGTLPTSHNGVEEVCSACGGPDASLKHKLWRCPAVRERFGRIPEVWEMSLDDEGLQSLWLRGLVPASLTALPCEAYVTEAQSCCVATGLWEGYRCLDASEFFFGTDGSGGPYSNEPRLRLCAWSVVAIRRTEPYDVLATLGGPLPGEQQTVPLAEAYAMKMLFQYTEGAIDFCSDSQMCVRRLRIDQLVVPLGSALTSARMQPMSSGSVSPIRRKSDCRKDMPLVGVVAI</sequence>